<keyword evidence="2" id="KW-1185">Reference proteome</keyword>
<dbReference type="Proteomes" id="UP000504609">
    <property type="component" value="Unplaced"/>
</dbReference>
<accession>A0A6J1E7C3</accession>
<sequence>MFHYPHMNNAMKSLDEGNPCSSSPSILRSKSGERRWVVYINDIIHKHLKNPKSDISSSIFIVPKFLSAAKPQHYTPQFLALGPYHHFSQELYDNMERYKLMIANQIRHQIEFQSFVCRLSQLDLHIRGSYHRRLDLDADTLALIMAIDALFLLELLYSQVQNHDLLRPLNKFITVSRCKRLSNDAVVRDIVKLENQIPLFVLREIFAAAIQCEATESDDLLASVLVGFCVEISPLNLTVGRRGVIECAHVLDVLYRLILPENLECSGEDDGPKEQPGNIQQSRSLKGNYLWSYPWNWMLDCFKILRGSKKVFEFIGRLLDLLPIVGGLVSSMEENPDRNRVEILIEDKTPLMEAGIKIPTASQLLDTGVSFKQSASIKTIKFEAESVTLFLPVIKLGANSEVILRNLVAYEAMAMPDFLAFSRYLHLMNSLIDTAEDVKILKDAEIVVMNGMKKDEEVAVLFNGIMTSSSMGLSAAKELDEAINGVNKYYKGRPKVKASRVIKKYVYSSWRILALMATLMVLGLLVLQSFCSVYNCPRLFGTLDIGGDDS</sequence>
<feature type="transmembrane region" description="Helical" evidence="1">
    <location>
        <begin position="510"/>
        <end position="530"/>
    </location>
</feature>
<gene>
    <name evidence="3" type="primary">LOC111431467</name>
</gene>
<name>A0A6J1E7C3_CUCMO</name>
<proteinExistence type="predicted"/>
<dbReference type="RefSeq" id="XP_022923882.1">
    <property type="nucleotide sequence ID" value="XM_023068114.1"/>
</dbReference>
<keyword evidence="1" id="KW-0472">Membrane</keyword>
<dbReference type="Pfam" id="PF03140">
    <property type="entry name" value="DUF247"/>
    <property type="match status" value="1"/>
</dbReference>
<protein>
    <submittedName>
        <fullName evidence="3">UPF0481 protein At3g02645</fullName>
    </submittedName>
</protein>
<evidence type="ECO:0000313" key="3">
    <source>
        <dbReference type="RefSeq" id="XP_022923882.1"/>
    </source>
</evidence>
<keyword evidence="1" id="KW-1133">Transmembrane helix</keyword>
<dbReference type="GeneID" id="111431467"/>
<dbReference type="KEGG" id="cmos:111431467"/>
<dbReference type="PANTHER" id="PTHR31549:SF23">
    <property type="entry name" value="OS03G0591600 PROTEIN"/>
    <property type="match status" value="1"/>
</dbReference>
<keyword evidence="1" id="KW-0812">Transmembrane</keyword>
<evidence type="ECO:0000313" key="2">
    <source>
        <dbReference type="Proteomes" id="UP000504609"/>
    </source>
</evidence>
<reference evidence="3" key="1">
    <citation type="submission" date="2025-08" db="UniProtKB">
        <authorList>
            <consortium name="RefSeq"/>
        </authorList>
    </citation>
    <scope>IDENTIFICATION</scope>
    <source>
        <tissue evidence="3">Young leaves</tissue>
    </source>
</reference>
<dbReference type="AlphaFoldDB" id="A0A6J1E7C3"/>
<dbReference type="PANTHER" id="PTHR31549">
    <property type="entry name" value="PROTEIN, PUTATIVE (DUF247)-RELATED-RELATED"/>
    <property type="match status" value="1"/>
</dbReference>
<organism evidence="2 3">
    <name type="scientific">Cucurbita moschata</name>
    <name type="common">Winter crookneck squash</name>
    <name type="synonym">Cucurbita pepo var. moschata</name>
    <dbReference type="NCBI Taxonomy" id="3662"/>
    <lineage>
        <taxon>Eukaryota</taxon>
        <taxon>Viridiplantae</taxon>
        <taxon>Streptophyta</taxon>
        <taxon>Embryophyta</taxon>
        <taxon>Tracheophyta</taxon>
        <taxon>Spermatophyta</taxon>
        <taxon>Magnoliopsida</taxon>
        <taxon>eudicotyledons</taxon>
        <taxon>Gunneridae</taxon>
        <taxon>Pentapetalae</taxon>
        <taxon>rosids</taxon>
        <taxon>fabids</taxon>
        <taxon>Cucurbitales</taxon>
        <taxon>Cucurbitaceae</taxon>
        <taxon>Cucurbiteae</taxon>
        <taxon>Cucurbita</taxon>
    </lineage>
</organism>
<dbReference type="InterPro" id="IPR004158">
    <property type="entry name" value="DUF247_pln"/>
</dbReference>
<evidence type="ECO:0000256" key="1">
    <source>
        <dbReference type="SAM" id="Phobius"/>
    </source>
</evidence>